<protein>
    <submittedName>
        <fullName evidence="1">Uncharacterized protein</fullName>
    </submittedName>
</protein>
<reference evidence="2" key="1">
    <citation type="journal article" date="2013" name="Nat. Genet.">
        <title>The draft genomes of soft-shell turtle and green sea turtle yield insights into the development and evolution of the turtle-specific body plan.</title>
        <authorList>
            <person name="Wang Z."/>
            <person name="Pascual-Anaya J."/>
            <person name="Zadissa A."/>
            <person name="Li W."/>
            <person name="Niimura Y."/>
            <person name="Huang Z."/>
            <person name="Li C."/>
            <person name="White S."/>
            <person name="Xiong Z."/>
            <person name="Fang D."/>
            <person name="Wang B."/>
            <person name="Ming Y."/>
            <person name="Chen Y."/>
            <person name="Zheng Y."/>
            <person name="Kuraku S."/>
            <person name="Pignatelli M."/>
            <person name="Herrero J."/>
            <person name="Beal K."/>
            <person name="Nozawa M."/>
            <person name="Li Q."/>
            <person name="Wang J."/>
            <person name="Zhang H."/>
            <person name="Yu L."/>
            <person name="Shigenobu S."/>
            <person name="Wang J."/>
            <person name="Liu J."/>
            <person name="Flicek P."/>
            <person name="Searle S."/>
            <person name="Wang J."/>
            <person name="Kuratani S."/>
            <person name="Yin Y."/>
            <person name="Aken B."/>
            <person name="Zhang G."/>
            <person name="Irie N."/>
        </authorList>
    </citation>
    <scope>NUCLEOTIDE SEQUENCE [LARGE SCALE GENOMIC DNA]</scope>
</reference>
<dbReference type="Proteomes" id="UP000031443">
    <property type="component" value="Unassembled WGS sequence"/>
</dbReference>
<sequence length="134" mass="14396">MADALPSTSPAPLAMMEYWSRRESAPFIVSRLDAINRPPLDRSLPIDPAAELHQGELAPLVNWFTQACTATRVSERLWWGVATGKGSASGELPEPFPAASSSCQTLSPMLESFTVAVKGSGSSPLLEPFYGSHH</sequence>
<accession>M7BQA2</accession>
<organism evidence="1 2">
    <name type="scientific">Chelonia mydas</name>
    <name type="common">Green sea-turtle</name>
    <name type="synonym">Chelonia agassizi</name>
    <dbReference type="NCBI Taxonomy" id="8469"/>
    <lineage>
        <taxon>Eukaryota</taxon>
        <taxon>Metazoa</taxon>
        <taxon>Chordata</taxon>
        <taxon>Craniata</taxon>
        <taxon>Vertebrata</taxon>
        <taxon>Euteleostomi</taxon>
        <taxon>Archelosauria</taxon>
        <taxon>Testudinata</taxon>
        <taxon>Testudines</taxon>
        <taxon>Cryptodira</taxon>
        <taxon>Durocryptodira</taxon>
        <taxon>Americhelydia</taxon>
        <taxon>Chelonioidea</taxon>
        <taxon>Cheloniidae</taxon>
        <taxon>Chelonia</taxon>
    </lineage>
</organism>
<evidence type="ECO:0000313" key="2">
    <source>
        <dbReference type="Proteomes" id="UP000031443"/>
    </source>
</evidence>
<proteinExistence type="predicted"/>
<dbReference type="AlphaFoldDB" id="M7BQA2"/>
<name>M7BQA2_CHEMY</name>
<gene>
    <name evidence="1" type="ORF">UY3_03386</name>
</gene>
<evidence type="ECO:0000313" key="1">
    <source>
        <dbReference type="EMBL" id="EMP39384.1"/>
    </source>
</evidence>
<dbReference type="EMBL" id="KB516806">
    <property type="protein sequence ID" value="EMP39384.1"/>
    <property type="molecule type" value="Genomic_DNA"/>
</dbReference>
<keyword evidence="2" id="KW-1185">Reference proteome</keyword>